<evidence type="ECO:0000256" key="5">
    <source>
        <dbReference type="ARBA" id="ARBA00022692"/>
    </source>
</evidence>
<dbReference type="GO" id="GO:0015628">
    <property type="term" value="P:protein secretion by the type II secretion system"/>
    <property type="evidence" value="ECO:0007669"/>
    <property type="project" value="InterPro"/>
</dbReference>
<keyword evidence="8" id="KW-0472">Membrane</keyword>
<evidence type="ECO:0000256" key="3">
    <source>
        <dbReference type="ARBA" id="ARBA00022448"/>
    </source>
</evidence>
<feature type="domain" description="Type II/III secretion system secretin-like" evidence="13">
    <location>
        <begin position="461"/>
        <end position="631"/>
    </location>
</feature>
<sequence>MRHRLLTAAILFALALPASSQTPAQPTAPTVMIPQVEQTAAAEATQPGYANGSGRHTLNLKAADINVLIETVSEITGKSFIVDQSVTGAVTVVSRQPMTADEIYEVFLSVLRVHGYTAVPAGSMVKIVPDVSAAQQAPMTGLGGGDAQLTRIIDLKHVSAQEMIALLRPLMPQQAHIAAHGGSNSLLVADRASNLERIAAIIRRIDVAADAEVEVIPLRHARASEIARTLLALESGTAQAAGGQASTSKVLADERTNSLLLSGDRAQRLRARSLIVHLDTPLDGGEATQVVYLRNAKAEDLVPVLDGVAATLTGYAAPAEGQAGGAKVATIQAHAETNALVISAAPAVFRELETVIRQLDVRRAQVQVEAIIAEVSDELASELGVQWQSADVGEDARGVIGGTNFGGAGGLGGIVGGLADPRSVIGGNGLNIGYLRGSIKLPLGENGENVTVFQLGALVKALRGDGRANVLSSPSIVTLDHQEAEIKVVQEVPFLTGQYTNTSTNGGANQPTNPFQTIDRRDVGVILTVTPHVNEGDAVRLELKQEVSALAPQASGAVDLITNKRELSTTVLVPDGGLLVLGGLTSEEATENVQGVPGLSRIPLLGNLFKSRGAKRNKRTLMVFLRPTILRDAVTEAAVSSEKYNYIRAEQLQIRERAGSRIGGQEQPLLPELPRDLFQAPPPVQNESERPQP</sequence>
<evidence type="ECO:0000256" key="12">
    <source>
        <dbReference type="SAM" id="SignalP"/>
    </source>
</evidence>
<evidence type="ECO:0000256" key="6">
    <source>
        <dbReference type="ARBA" id="ARBA00022729"/>
    </source>
</evidence>
<dbReference type="Gene3D" id="3.30.1370.120">
    <property type="match status" value="3"/>
</dbReference>
<feature type="domain" description="GspD-like N0" evidence="15">
    <location>
        <begin position="58"/>
        <end position="127"/>
    </location>
</feature>
<dbReference type="STRING" id="265719.SAMN04488509_103193"/>
<evidence type="ECO:0000256" key="1">
    <source>
        <dbReference type="ARBA" id="ARBA00004442"/>
    </source>
</evidence>
<keyword evidence="7" id="KW-0653">Protein transport</keyword>
<evidence type="ECO:0000256" key="7">
    <source>
        <dbReference type="ARBA" id="ARBA00022927"/>
    </source>
</evidence>
<evidence type="ECO:0000259" key="14">
    <source>
        <dbReference type="Pfam" id="PF03958"/>
    </source>
</evidence>
<dbReference type="AlphaFoldDB" id="A0A1G6VNY9"/>
<dbReference type="PRINTS" id="PR00811">
    <property type="entry name" value="BCTERIALGSPD"/>
</dbReference>
<keyword evidence="9" id="KW-0998">Cell outer membrane</keyword>
<evidence type="ECO:0000256" key="4">
    <source>
        <dbReference type="ARBA" id="ARBA00022452"/>
    </source>
</evidence>
<dbReference type="PANTHER" id="PTHR30332">
    <property type="entry name" value="PROBABLE GENERAL SECRETION PATHWAY PROTEIN D"/>
    <property type="match status" value="1"/>
</dbReference>
<evidence type="ECO:0000259" key="15">
    <source>
        <dbReference type="Pfam" id="PF21305"/>
    </source>
</evidence>
<feature type="signal peptide" evidence="12">
    <location>
        <begin position="1"/>
        <end position="24"/>
    </location>
</feature>
<dbReference type="InterPro" id="IPR005644">
    <property type="entry name" value="NolW-like"/>
</dbReference>
<keyword evidence="4" id="KW-1134">Transmembrane beta strand</keyword>
<keyword evidence="6 12" id="KW-0732">Signal</keyword>
<dbReference type="InterPro" id="IPR013356">
    <property type="entry name" value="T2SS_GspD"/>
</dbReference>
<comment type="subcellular location">
    <subcellularLocation>
        <location evidence="1 10">Cell outer membrane</location>
    </subcellularLocation>
</comment>
<gene>
    <name evidence="16" type="ORF">SAMN04488509_103193</name>
</gene>
<proteinExistence type="inferred from homology"/>
<dbReference type="OrthoDB" id="9775455at2"/>
<organism evidence="16 17">
    <name type="scientific">Aquimonas voraii</name>
    <dbReference type="NCBI Taxonomy" id="265719"/>
    <lineage>
        <taxon>Bacteria</taxon>
        <taxon>Pseudomonadati</taxon>
        <taxon>Pseudomonadota</taxon>
        <taxon>Gammaproteobacteria</taxon>
        <taxon>Lysobacterales</taxon>
        <taxon>Lysobacteraceae</taxon>
        <taxon>Aquimonas</taxon>
    </lineage>
</organism>
<dbReference type="InterPro" id="IPR004846">
    <property type="entry name" value="T2SS/T3SS_dom"/>
</dbReference>
<dbReference type="Pfam" id="PF21305">
    <property type="entry name" value="type_II_gspD_N0"/>
    <property type="match status" value="1"/>
</dbReference>
<keyword evidence="5" id="KW-0812">Transmembrane</keyword>
<dbReference type="Proteomes" id="UP000199603">
    <property type="component" value="Unassembled WGS sequence"/>
</dbReference>
<dbReference type="Pfam" id="PF03958">
    <property type="entry name" value="Secretin_N"/>
    <property type="match status" value="3"/>
</dbReference>
<name>A0A1G6VNY9_9GAMM</name>
<evidence type="ECO:0000256" key="8">
    <source>
        <dbReference type="ARBA" id="ARBA00023136"/>
    </source>
</evidence>
<feature type="domain" description="NolW-like" evidence="14">
    <location>
        <begin position="150"/>
        <end position="209"/>
    </location>
</feature>
<dbReference type="NCBIfam" id="TIGR02517">
    <property type="entry name" value="type_II_gspD"/>
    <property type="match status" value="1"/>
</dbReference>
<evidence type="ECO:0000256" key="9">
    <source>
        <dbReference type="ARBA" id="ARBA00023237"/>
    </source>
</evidence>
<reference evidence="16 17" key="1">
    <citation type="submission" date="2016-10" db="EMBL/GenBank/DDBJ databases">
        <authorList>
            <person name="de Groot N.N."/>
        </authorList>
    </citation>
    <scope>NUCLEOTIDE SEQUENCE [LARGE SCALE GENOMIC DNA]</scope>
    <source>
        <strain evidence="16 17">DSM 16957</strain>
    </source>
</reference>
<accession>A0A1G6VNY9</accession>
<dbReference type="GO" id="GO:0015627">
    <property type="term" value="C:type II protein secretion system complex"/>
    <property type="evidence" value="ECO:0007669"/>
    <property type="project" value="InterPro"/>
</dbReference>
<dbReference type="InterPro" id="IPR001775">
    <property type="entry name" value="GspD/PilQ"/>
</dbReference>
<comment type="similarity">
    <text evidence="2">Belongs to the bacterial secretin family. GSP D subfamily.</text>
</comment>
<keyword evidence="17" id="KW-1185">Reference proteome</keyword>
<feature type="domain" description="NolW-like" evidence="14">
    <location>
        <begin position="213"/>
        <end position="281"/>
    </location>
</feature>
<evidence type="ECO:0000313" key="17">
    <source>
        <dbReference type="Proteomes" id="UP000199603"/>
    </source>
</evidence>
<evidence type="ECO:0000259" key="13">
    <source>
        <dbReference type="Pfam" id="PF00263"/>
    </source>
</evidence>
<evidence type="ECO:0000256" key="10">
    <source>
        <dbReference type="RuleBase" id="RU004004"/>
    </source>
</evidence>
<dbReference type="EMBL" id="FNAG01000003">
    <property type="protein sequence ID" value="SDD55251.1"/>
    <property type="molecule type" value="Genomic_DNA"/>
</dbReference>
<evidence type="ECO:0000256" key="2">
    <source>
        <dbReference type="ARBA" id="ARBA00006980"/>
    </source>
</evidence>
<feature type="domain" description="NolW-like" evidence="14">
    <location>
        <begin position="288"/>
        <end position="365"/>
    </location>
</feature>
<keyword evidence="3 10" id="KW-0813">Transport</keyword>
<dbReference type="RefSeq" id="WP_091241381.1">
    <property type="nucleotide sequence ID" value="NZ_FNAG01000003.1"/>
</dbReference>
<dbReference type="Pfam" id="PF00263">
    <property type="entry name" value="Secretin"/>
    <property type="match status" value="1"/>
</dbReference>
<dbReference type="GO" id="GO:0009279">
    <property type="term" value="C:cell outer membrane"/>
    <property type="evidence" value="ECO:0007669"/>
    <property type="project" value="UniProtKB-SubCell"/>
</dbReference>
<feature type="chain" id="PRO_5011528795" evidence="12">
    <location>
        <begin position="25"/>
        <end position="693"/>
    </location>
</feature>
<protein>
    <submittedName>
        <fullName evidence="16">General secretion pathway protein D</fullName>
    </submittedName>
</protein>
<dbReference type="PANTHER" id="PTHR30332:SF24">
    <property type="entry name" value="SECRETIN GSPD-RELATED"/>
    <property type="match status" value="1"/>
</dbReference>
<feature type="region of interest" description="Disordered" evidence="11">
    <location>
        <begin position="660"/>
        <end position="693"/>
    </location>
</feature>
<dbReference type="InterPro" id="IPR038591">
    <property type="entry name" value="NolW-like_sf"/>
</dbReference>
<dbReference type="InterPro" id="IPR049371">
    <property type="entry name" value="GspD-like_N0"/>
</dbReference>
<evidence type="ECO:0000256" key="11">
    <source>
        <dbReference type="SAM" id="MobiDB-lite"/>
    </source>
</evidence>
<dbReference type="InterPro" id="IPR050810">
    <property type="entry name" value="Bact_Secretion_Sys_Channel"/>
</dbReference>
<evidence type="ECO:0000313" key="16">
    <source>
        <dbReference type="EMBL" id="SDD55251.1"/>
    </source>
</evidence>